<reference evidence="2" key="1">
    <citation type="journal article" date="2022" name="bioRxiv">
        <title>Sequencing and chromosome-scale assembly of the giantPleurodeles waltlgenome.</title>
        <authorList>
            <person name="Brown T."/>
            <person name="Elewa A."/>
            <person name="Iarovenko S."/>
            <person name="Subramanian E."/>
            <person name="Araus A.J."/>
            <person name="Petzold A."/>
            <person name="Susuki M."/>
            <person name="Suzuki K.-i.T."/>
            <person name="Hayashi T."/>
            <person name="Toyoda A."/>
            <person name="Oliveira C."/>
            <person name="Osipova E."/>
            <person name="Leigh N.D."/>
            <person name="Simon A."/>
            <person name="Yun M.H."/>
        </authorList>
    </citation>
    <scope>NUCLEOTIDE SEQUENCE</scope>
    <source>
        <strain evidence="2">20211129_DDA</strain>
        <tissue evidence="2">Liver</tissue>
    </source>
</reference>
<protein>
    <submittedName>
        <fullName evidence="2">Uncharacterized protein</fullName>
    </submittedName>
</protein>
<evidence type="ECO:0000313" key="3">
    <source>
        <dbReference type="Proteomes" id="UP001066276"/>
    </source>
</evidence>
<dbReference type="AlphaFoldDB" id="A0AAV7RSR8"/>
<accession>A0AAV7RSR8</accession>
<name>A0AAV7RSR8_PLEWA</name>
<keyword evidence="3" id="KW-1185">Reference proteome</keyword>
<evidence type="ECO:0000256" key="1">
    <source>
        <dbReference type="SAM" id="MobiDB-lite"/>
    </source>
</evidence>
<comment type="caution">
    <text evidence="2">The sequence shown here is derived from an EMBL/GenBank/DDBJ whole genome shotgun (WGS) entry which is preliminary data.</text>
</comment>
<feature type="compositionally biased region" description="Basic and acidic residues" evidence="1">
    <location>
        <begin position="210"/>
        <end position="238"/>
    </location>
</feature>
<organism evidence="2 3">
    <name type="scientific">Pleurodeles waltl</name>
    <name type="common">Iberian ribbed newt</name>
    <dbReference type="NCBI Taxonomy" id="8319"/>
    <lineage>
        <taxon>Eukaryota</taxon>
        <taxon>Metazoa</taxon>
        <taxon>Chordata</taxon>
        <taxon>Craniata</taxon>
        <taxon>Vertebrata</taxon>
        <taxon>Euteleostomi</taxon>
        <taxon>Amphibia</taxon>
        <taxon>Batrachia</taxon>
        <taxon>Caudata</taxon>
        <taxon>Salamandroidea</taxon>
        <taxon>Salamandridae</taxon>
        <taxon>Pleurodelinae</taxon>
        <taxon>Pleurodeles</taxon>
    </lineage>
</organism>
<feature type="region of interest" description="Disordered" evidence="1">
    <location>
        <begin position="1"/>
        <end position="54"/>
    </location>
</feature>
<dbReference type="Proteomes" id="UP001066276">
    <property type="component" value="Chromosome 5"/>
</dbReference>
<feature type="compositionally biased region" description="Low complexity" evidence="1">
    <location>
        <begin position="38"/>
        <end position="54"/>
    </location>
</feature>
<proteinExistence type="predicted"/>
<dbReference type="EMBL" id="JANPWB010000009">
    <property type="protein sequence ID" value="KAJ1155841.1"/>
    <property type="molecule type" value="Genomic_DNA"/>
</dbReference>
<gene>
    <name evidence="2" type="ORF">NDU88_008566</name>
</gene>
<sequence>MSAPAAQSRPATAGGPQSARGLRSITIGDEDGPTILVAAPPTTKRSTTSSPATAVKRRVRLAFTFTAGVDQPDCLAARPRRPPLEEHNRLHLRRCRGLPSDCPGTAPTQERLHVPSGRHDSLAAPPKVVHGSGAVKTLCRLRGPGARGQGPARKGPQLRTFHVAAPDNPATGPDTLCTIGRRKKNKGGHNNDHRLTGFSPPSCFRLQSTSEHDGQQFSDHDMKWREEPGDKPSETILD</sequence>
<evidence type="ECO:0000313" key="2">
    <source>
        <dbReference type="EMBL" id="KAJ1155841.1"/>
    </source>
</evidence>
<feature type="region of interest" description="Disordered" evidence="1">
    <location>
        <begin position="180"/>
        <end position="238"/>
    </location>
</feature>